<dbReference type="GO" id="GO:0005634">
    <property type="term" value="C:nucleus"/>
    <property type="evidence" value="ECO:0007669"/>
    <property type="project" value="UniProtKB-UniRule"/>
</dbReference>
<reference evidence="4" key="1">
    <citation type="submission" date="2021-06" db="EMBL/GenBank/DDBJ databases">
        <authorList>
            <person name="Kallberg Y."/>
            <person name="Tangrot J."/>
            <person name="Rosling A."/>
        </authorList>
    </citation>
    <scope>NUCLEOTIDE SEQUENCE</scope>
    <source>
        <strain evidence="4">CL551</strain>
    </source>
</reference>
<dbReference type="EMBL" id="CAJVPV010001742">
    <property type="protein sequence ID" value="CAG8506908.1"/>
    <property type="molecule type" value="Genomic_DNA"/>
</dbReference>
<dbReference type="Gene3D" id="1.10.30.10">
    <property type="entry name" value="High mobility group box domain"/>
    <property type="match status" value="1"/>
</dbReference>
<keyword evidence="1" id="KW-0238">DNA-binding</keyword>
<name>A0A9N9F304_9GLOM</name>
<dbReference type="InterPro" id="IPR036910">
    <property type="entry name" value="HMG_box_dom_sf"/>
</dbReference>
<sequence length="248" mass="28264">MRDTTSNHRYDNPSSIYSPTELIHYSRVSCSSLQKALPGTQYITDEFLDNILNSVLTSEERREFESKSFLSLYELISPNNRNNRNAKRHKNSFLIFRKDYQARKVAELGPYGGSRVKEISNGAGSAWKKFSPEDKYMYIQLSLCAKKLHNKLWPNCSSTKKYANYGYGEIGEQYLTTFLKTPTSRSPSDHGPNSNQIPNELTSSNRGSASITSNRFIERCRSGIQLNINTLSSYDKSLVNSINKNVRI</sequence>
<feature type="domain" description="HMG box" evidence="3">
    <location>
        <begin position="86"/>
        <end position="157"/>
    </location>
</feature>
<accession>A0A9N9F304</accession>
<proteinExistence type="predicted"/>
<dbReference type="OrthoDB" id="6247875at2759"/>
<dbReference type="GO" id="GO:0003677">
    <property type="term" value="F:DNA binding"/>
    <property type="evidence" value="ECO:0007669"/>
    <property type="project" value="UniProtKB-UniRule"/>
</dbReference>
<protein>
    <submittedName>
        <fullName evidence="4">9113_t:CDS:1</fullName>
    </submittedName>
</protein>
<dbReference type="Proteomes" id="UP000789342">
    <property type="component" value="Unassembled WGS sequence"/>
</dbReference>
<evidence type="ECO:0000313" key="4">
    <source>
        <dbReference type="EMBL" id="CAG8506908.1"/>
    </source>
</evidence>
<comment type="caution">
    <text evidence="4">The sequence shown here is derived from an EMBL/GenBank/DDBJ whole genome shotgun (WGS) entry which is preliminary data.</text>
</comment>
<evidence type="ECO:0000256" key="2">
    <source>
        <dbReference type="SAM" id="MobiDB-lite"/>
    </source>
</evidence>
<dbReference type="InterPro" id="IPR009071">
    <property type="entry name" value="HMG_box_dom"/>
</dbReference>
<keyword evidence="1" id="KW-0539">Nucleus</keyword>
<keyword evidence="5" id="KW-1185">Reference proteome</keyword>
<feature type="DNA-binding region" description="HMG box" evidence="1">
    <location>
        <begin position="86"/>
        <end position="157"/>
    </location>
</feature>
<dbReference type="SUPFAM" id="SSF47095">
    <property type="entry name" value="HMG-box"/>
    <property type="match status" value="1"/>
</dbReference>
<evidence type="ECO:0000313" key="5">
    <source>
        <dbReference type="Proteomes" id="UP000789342"/>
    </source>
</evidence>
<dbReference type="PROSITE" id="PS50118">
    <property type="entry name" value="HMG_BOX_2"/>
    <property type="match status" value="1"/>
</dbReference>
<evidence type="ECO:0000256" key="1">
    <source>
        <dbReference type="PROSITE-ProRule" id="PRU00267"/>
    </source>
</evidence>
<dbReference type="AlphaFoldDB" id="A0A9N9F304"/>
<dbReference type="Pfam" id="PF00505">
    <property type="entry name" value="HMG_box"/>
    <property type="match status" value="1"/>
</dbReference>
<organism evidence="4 5">
    <name type="scientific">Acaulospora morrowiae</name>
    <dbReference type="NCBI Taxonomy" id="94023"/>
    <lineage>
        <taxon>Eukaryota</taxon>
        <taxon>Fungi</taxon>
        <taxon>Fungi incertae sedis</taxon>
        <taxon>Mucoromycota</taxon>
        <taxon>Glomeromycotina</taxon>
        <taxon>Glomeromycetes</taxon>
        <taxon>Diversisporales</taxon>
        <taxon>Acaulosporaceae</taxon>
        <taxon>Acaulospora</taxon>
    </lineage>
</organism>
<feature type="region of interest" description="Disordered" evidence="2">
    <location>
        <begin position="181"/>
        <end position="208"/>
    </location>
</feature>
<evidence type="ECO:0000259" key="3">
    <source>
        <dbReference type="PROSITE" id="PS50118"/>
    </source>
</evidence>
<gene>
    <name evidence="4" type="ORF">AMORRO_LOCUS3534</name>
</gene>